<keyword evidence="10 11" id="KW-0472">Membrane</keyword>
<dbReference type="Gene3D" id="3.30.565.10">
    <property type="entry name" value="Histidine kinase-like ATPase, C-terminal domain"/>
    <property type="match status" value="1"/>
</dbReference>
<evidence type="ECO:0000256" key="3">
    <source>
        <dbReference type="ARBA" id="ARBA00012438"/>
    </source>
</evidence>
<dbReference type="PROSITE" id="PS50885">
    <property type="entry name" value="HAMP"/>
    <property type="match status" value="1"/>
</dbReference>
<keyword evidence="9" id="KW-0902">Two-component regulatory system</keyword>
<evidence type="ECO:0000256" key="6">
    <source>
        <dbReference type="ARBA" id="ARBA00022692"/>
    </source>
</evidence>
<dbReference type="InterPro" id="IPR003661">
    <property type="entry name" value="HisK_dim/P_dom"/>
</dbReference>
<dbReference type="SUPFAM" id="SSF55874">
    <property type="entry name" value="ATPase domain of HSP90 chaperone/DNA topoisomerase II/histidine kinase"/>
    <property type="match status" value="1"/>
</dbReference>
<feature type="domain" description="Histidine kinase" evidence="12">
    <location>
        <begin position="140"/>
        <end position="338"/>
    </location>
</feature>
<dbReference type="InterPro" id="IPR036097">
    <property type="entry name" value="HisK_dim/P_sf"/>
</dbReference>
<gene>
    <name evidence="14" type="ORF">C7451_1128</name>
</gene>
<evidence type="ECO:0000256" key="1">
    <source>
        <dbReference type="ARBA" id="ARBA00000085"/>
    </source>
</evidence>
<dbReference type="InterPro" id="IPR036890">
    <property type="entry name" value="HATPase_C_sf"/>
</dbReference>
<proteinExistence type="predicted"/>
<dbReference type="EC" id="2.7.13.3" evidence="3"/>
<dbReference type="GO" id="GO:0005886">
    <property type="term" value="C:plasma membrane"/>
    <property type="evidence" value="ECO:0007669"/>
    <property type="project" value="TreeGrafter"/>
</dbReference>
<evidence type="ECO:0000256" key="7">
    <source>
        <dbReference type="ARBA" id="ARBA00022777"/>
    </source>
</evidence>
<dbReference type="AlphaFoldDB" id="A0A2V3UTH3"/>
<evidence type="ECO:0000256" key="2">
    <source>
        <dbReference type="ARBA" id="ARBA00004141"/>
    </source>
</evidence>
<dbReference type="Pfam" id="PF02518">
    <property type="entry name" value="HATPase_c"/>
    <property type="match status" value="1"/>
</dbReference>
<comment type="caution">
    <text evidence="14">The sequence shown here is derived from an EMBL/GenBank/DDBJ whole genome shotgun (WGS) entry which is preliminary data.</text>
</comment>
<protein>
    <recommendedName>
        <fullName evidence="3">histidine kinase</fullName>
        <ecNumber evidence="3">2.7.13.3</ecNumber>
    </recommendedName>
</protein>
<evidence type="ECO:0000256" key="4">
    <source>
        <dbReference type="ARBA" id="ARBA00022553"/>
    </source>
</evidence>
<evidence type="ECO:0000256" key="5">
    <source>
        <dbReference type="ARBA" id="ARBA00022679"/>
    </source>
</evidence>
<feature type="transmembrane region" description="Helical" evidence="11">
    <location>
        <begin position="12"/>
        <end position="33"/>
    </location>
</feature>
<evidence type="ECO:0000256" key="10">
    <source>
        <dbReference type="ARBA" id="ARBA00023136"/>
    </source>
</evidence>
<keyword evidence="7 14" id="KW-0418">Kinase</keyword>
<dbReference type="InterPro" id="IPR003660">
    <property type="entry name" value="HAMP_dom"/>
</dbReference>
<dbReference type="EMBL" id="QJJM01000012">
    <property type="protein sequence ID" value="PXW71566.1"/>
    <property type="molecule type" value="Genomic_DNA"/>
</dbReference>
<dbReference type="PRINTS" id="PR00344">
    <property type="entry name" value="BCTRLSENSOR"/>
</dbReference>
<accession>A0A2V3UTH3</accession>
<name>A0A2V3UTH3_9SPHN</name>
<dbReference type="SMART" id="SM00387">
    <property type="entry name" value="HATPase_c"/>
    <property type="match status" value="1"/>
</dbReference>
<dbReference type="SUPFAM" id="SSF47384">
    <property type="entry name" value="Homodimeric domain of signal transducing histidine kinase"/>
    <property type="match status" value="1"/>
</dbReference>
<evidence type="ECO:0000256" key="9">
    <source>
        <dbReference type="ARBA" id="ARBA00023012"/>
    </source>
</evidence>
<dbReference type="Gene3D" id="1.10.287.130">
    <property type="match status" value="1"/>
</dbReference>
<dbReference type="InterPro" id="IPR050428">
    <property type="entry name" value="TCS_sensor_his_kinase"/>
</dbReference>
<dbReference type="InterPro" id="IPR004358">
    <property type="entry name" value="Sig_transdc_His_kin-like_C"/>
</dbReference>
<dbReference type="SMART" id="SM00388">
    <property type="entry name" value="HisKA"/>
    <property type="match status" value="1"/>
</dbReference>
<feature type="domain" description="HAMP" evidence="13">
    <location>
        <begin position="79"/>
        <end position="132"/>
    </location>
</feature>
<keyword evidence="8 11" id="KW-1133">Transmembrane helix</keyword>
<evidence type="ECO:0000313" key="14">
    <source>
        <dbReference type="EMBL" id="PXW71566.1"/>
    </source>
</evidence>
<sequence>MASGTPSMFRSLARGLAVVVSGGTILLLAAVLLEYWSSFAAMSGSDALRAALREMAEHVVLPVLALVVPMMLAIHFVMRRALQPLADATERLNAVSGQDRNIRVDDAHLPAEILPFTNAVNMMLGRLEQSAARQEAFAADVAHEWRTPLAAMMLELDGMDGDQAARLKGDVAAMRRLIDQLMLLAQMDAQEAAATATDDVDLAELASDVIARAAPVVIASGRMIELVSTGPSPVVRGRREAIGAALRNLIENAVRVTPPAGTVRVVVDDSPSLRVADGGSGLSEDQLDRLIQRTARADHASPDGAGLGLAIVHRIMQVHGGSIRTDPATSSLILDFGH</sequence>
<dbReference type="PANTHER" id="PTHR45436:SF15">
    <property type="entry name" value="SENSOR HISTIDINE KINASE CUSS"/>
    <property type="match status" value="1"/>
</dbReference>
<evidence type="ECO:0000256" key="8">
    <source>
        <dbReference type="ARBA" id="ARBA00022989"/>
    </source>
</evidence>
<dbReference type="PROSITE" id="PS50109">
    <property type="entry name" value="HIS_KIN"/>
    <property type="match status" value="1"/>
</dbReference>
<dbReference type="Proteomes" id="UP000248014">
    <property type="component" value="Unassembled WGS sequence"/>
</dbReference>
<dbReference type="OrthoDB" id="9809329at2"/>
<keyword evidence="15" id="KW-1185">Reference proteome</keyword>
<keyword evidence="4" id="KW-0597">Phosphoprotein</keyword>
<dbReference type="CDD" id="cd00075">
    <property type="entry name" value="HATPase"/>
    <property type="match status" value="1"/>
</dbReference>
<dbReference type="CDD" id="cd00082">
    <property type="entry name" value="HisKA"/>
    <property type="match status" value="1"/>
</dbReference>
<evidence type="ECO:0000313" key="15">
    <source>
        <dbReference type="Proteomes" id="UP000248014"/>
    </source>
</evidence>
<comment type="catalytic activity">
    <reaction evidence="1">
        <text>ATP + protein L-histidine = ADP + protein N-phospho-L-histidine.</text>
        <dbReference type="EC" id="2.7.13.3"/>
    </reaction>
</comment>
<evidence type="ECO:0000259" key="12">
    <source>
        <dbReference type="PROSITE" id="PS50109"/>
    </source>
</evidence>
<organism evidence="14 15">
    <name type="scientific">Blastomonas natatoria</name>
    <dbReference type="NCBI Taxonomy" id="34015"/>
    <lineage>
        <taxon>Bacteria</taxon>
        <taxon>Pseudomonadati</taxon>
        <taxon>Pseudomonadota</taxon>
        <taxon>Alphaproteobacteria</taxon>
        <taxon>Sphingomonadales</taxon>
        <taxon>Sphingomonadaceae</taxon>
        <taxon>Blastomonas</taxon>
    </lineage>
</organism>
<reference evidence="14 15" key="1">
    <citation type="submission" date="2018-05" db="EMBL/GenBank/DDBJ databases">
        <title>Genomic Encyclopedia of Type Strains, Phase IV (KMG-IV): sequencing the most valuable type-strain genomes for metagenomic binning, comparative biology and taxonomic classification.</title>
        <authorList>
            <person name="Goeker M."/>
        </authorList>
    </citation>
    <scope>NUCLEOTIDE SEQUENCE [LARGE SCALE GENOMIC DNA]</scope>
    <source>
        <strain evidence="14 15">DSM 3183</strain>
    </source>
</reference>
<dbReference type="InterPro" id="IPR003594">
    <property type="entry name" value="HATPase_dom"/>
</dbReference>
<comment type="subcellular location">
    <subcellularLocation>
        <location evidence="2">Membrane</location>
        <topology evidence="2">Multi-pass membrane protein</topology>
    </subcellularLocation>
</comment>
<dbReference type="Pfam" id="PF00512">
    <property type="entry name" value="HisKA"/>
    <property type="match status" value="1"/>
</dbReference>
<feature type="transmembrane region" description="Helical" evidence="11">
    <location>
        <begin position="59"/>
        <end position="78"/>
    </location>
</feature>
<dbReference type="PANTHER" id="PTHR45436">
    <property type="entry name" value="SENSOR HISTIDINE KINASE YKOH"/>
    <property type="match status" value="1"/>
</dbReference>
<keyword evidence="6 11" id="KW-0812">Transmembrane</keyword>
<keyword evidence="5" id="KW-0808">Transferase</keyword>
<evidence type="ECO:0000259" key="13">
    <source>
        <dbReference type="PROSITE" id="PS50885"/>
    </source>
</evidence>
<evidence type="ECO:0000256" key="11">
    <source>
        <dbReference type="SAM" id="Phobius"/>
    </source>
</evidence>
<dbReference type="InterPro" id="IPR005467">
    <property type="entry name" value="His_kinase_dom"/>
</dbReference>
<dbReference type="GO" id="GO:0000155">
    <property type="term" value="F:phosphorelay sensor kinase activity"/>
    <property type="evidence" value="ECO:0007669"/>
    <property type="project" value="InterPro"/>
</dbReference>